<dbReference type="InterPro" id="IPR008979">
    <property type="entry name" value="Galactose-bd-like_sf"/>
</dbReference>
<dbReference type="FunFam" id="3.40.720.10:FF:000023">
    <property type="entry name" value="Arylsulfatase A"/>
    <property type="match status" value="1"/>
</dbReference>
<dbReference type="InterPro" id="IPR000421">
    <property type="entry name" value="FA58C"/>
</dbReference>
<evidence type="ECO:0008006" key="11">
    <source>
        <dbReference type="Google" id="ProtNLM"/>
    </source>
</evidence>
<dbReference type="GO" id="GO:0004065">
    <property type="term" value="F:arylsulfatase activity"/>
    <property type="evidence" value="ECO:0007669"/>
    <property type="project" value="TreeGrafter"/>
</dbReference>
<feature type="domain" description="Sulfatase N-terminal" evidence="9">
    <location>
        <begin position="13"/>
        <end position="333"/>
    </location>
</feature>
<evidence type="ECO:0000256" key="2">
    <source>
        <dbReference type="ARBA" id="ARBA00008779"/>
    </source>
</evidence>
<accession>A0A381UH05</accession>
<protein>
    <recommendedName>
        <fullName evidence="11">Arylsulfatase</fullName>
    </recommendedName>
</protein>
<dbReference type="PANTHER" id="PTHR42693">
    <property type="entry name" value="ARYLSULFATASE FAMILY MEMBER"/>
    <property type="match status" value="1"/>
</dbReference>
<evidence type="ECO:0000256" key="7">
    <source>
        <dbReference type="ARBA" id="ARBA00023180"/>
    </source>
</evidence>
<dbReference type="PANTHER" id="PTHR42693:SF53">
    <property type="entry name" value="ENDO-4-O-SULFATASE"/>
    <property type="match status" value="1"/>
</dbReference>
<dbReference type="GO" id="GO:0046872">
    <property type="term" value="F:metal ion binding"/>
    <property type="evidence" value="ECO:0007669"/>
    <property type="project" value="UniProtKB-KW"/>
</dbReference>
<comment type="cofactor">
    <cofactor evidence="1">
        <name>Ca(2+)</name>
        <dbReference type="ChEBI" id="CHEBI:29108"/>
    </cofactor>
</comment>
<proteinExistence type="inferred from homology"/>
<dbReference type="SUPFAM" id="SSF53649">
    <property type="entry name" value="Alkaline phosphatase-like"/>
    <property type="match status" value="1"/>
</dbReference>
<dbReference type="Gene3D" id="2.60.120.260">
    <property type="entry name" value="Galactose-binding domain-like"/>
    <property type="match status" value="1"/>
</dbReference>
<dbReference type="Gene3D" id="3.40.720.10">
    <property type="entry name" value="Alkaline Phosphatase, subunit A"/>
    <property type="match status" value="1"/>
</dbReference>
<dbReference type="InterPro" id="IPR017850">
    <property type="entry name" value="Alkaline_phosphatase_core_sf"/>
</dbReference>
<dbReference type="InterPro" id="IPR050738">
    <property type="entry name" value="Sulfatase"/>
</dbReference>
<keyword evidence="5" id="KW-0378">Hydrolase</keyword>
<evidence type="ECO:0000256" key="4">
    <source>
        <dbReference type="ARBA" id="ARBA00022729"/>
    </source>
</evidence>
<evidence type="ECO:0000259" key="8">
    <source>
        <dbReference type="Pfam" id="PF00754"/>
    </source>
</evidence>
<reference evidence="10" key="1">
    <citation type="submission" date="2018-05" db="EMBL/GenBank/DDBJ databases">
        <authorList>
            <person name="Lanie J.A."/>
            <person name="Ng W.-L."/>
            <person name="Kazmierczak K.M."/>
            <person name="Andrzejewski T.M."/>
            <person name="Davidsen T.M."/>
            <person name="Wayne K.J."/>
            <person name="Tettelin H."/>
            <person name="Glass J.I."/>
            <person name="Rusch D."/>
            <person name="Podicherti R."/>
            <person name="Tsui H.-C.T."/>
            <person name="Winkler M.E."/>
        </authorList>
    </citation>
    <scope>NUCLEOTIDE SEQUENCE</scope>
</reference>
<dbReference type="Gene3D" id="3.30.1120.10">
    <property type="match status" value="1"/>
</dbReference>
<dbReference type="CDD" id="cd16026">
    <property type="entry name" value="GALNS_like"/>
    <property type="match status" value="1"/>
</dbReference>
<dbReference type="AlphaFoldDB" id="A0A381UH05"/>
<evidence type="ECO:0000256" key="5">
    <source>
        <dbReference type="ARBA" id="ARBA00022801"/>
    </source>
</evidence>
<evidence type="ECO:0000256" key="6">
    <source>
        <dbReference type="ARBA" id="ARBA00022837"/>
    </source>
</evidence>
<comment type="similarity">
    <text evidence="2">Belongs to the sulfatase family.</text>
</comment>
<keyword evidence="7" id="KW-0325">Glycoprotein</keyword>
<feature type="domain" description="F5/8 type C" evidence="8">
    <location>
        <begin position="495"/>
        <end position="609"/>
    </location>
</feature>
<dbReference type="Pfam" id="PF14707">
    <property type="entry name" value="Sulfatase_C"/>
    <property type="match status" value="1"/>
</dbReference>
<keyword evidence="6" id="KW-0106">Calcium</keyword>
<dbReference type="Pfam" id="PF00754">
    <property type="entry name" value="F5_F8_type_C"/>
    <property type="match status" value="1"/>
</dbReference>
<dbReference type="InterPro" id="IPR000917">
    <property type="entry name" value="Sulfatase_N"/>
</dbReference>
<keyword evidence="3" id="KW-0479">Metal-binding</keyword>
<evidence type="ECO:0000259" key="9">
    <source>
        <dbReference type="Pfam" id="PF00884"/>
    </source>
</evidence>
<evidence type="ECO:0000256" key="3">
    <source>
        <dbReference type="ARBA" id="ARBA00022723"/>
    </source>
</evidence>
<sequence>MFCIVSCGKKLPPNIVLIFTDDQGYADVGVYGAQGYSTPNLDQMADEGMRFTDFHVSQAVCSASRAALLTGCYSERVGVQGAYNHTARVGLNPEEETIAEILKNEGYATAAFGKWHLGHHEKFLPLQQGFDEYFGVPYSNDMWPVDYSGAPVSGTDHFKSFYPQLPLIEGNEKIEEILTLADQDRLTTRYTERAVKFIEKNKDNPFFLYLPHSMPHVPLGVSDKFKGESQQGMYGDVIMEIDWSVGEILKALKTNGLDENTLVIYTSDNGPWLNYGNHAGLTGPLREGKGAMWEGGARVPAIMRWPGKIPQGFVSNQLTATIDILPTIADIIGADLPKKKIDGISFKSHLFGESIKSPRDEYNYYYVGELVAVRQGKWKLTFPHEYRSYLGVEPGNDGYPGPYAQGKAGIELYDLENDISESYNVAEQFPEIVTQLKELGQNSREELGDRITKTKGGGVRPIGRLDLDRSEDELNVNHLGIGKSVSYKHPYSPHYPGEEALALVDGKRGTINHHDGFWQGFARNDIEVVIDLESLTSIKKLGISFLQNQGAWIFFPKEVRFEVSVDGADYELVQNKEYEVAKSPEILFRNVNANYDGNPIRYIKVTARNQPILPSWHPAQGNAAWLFADEVVIQ</sequence>
<gene>
    <name evidence="10" type="ORF">METZ01_LOCUS78857</name>
</gene>
<evidence type="ECO:0000256" key="1">
    <source>
        <dbReference type="ARBA" id="ARBA00001913"/>
    </source>
</evidence>
<dbReference type="Pfam" id="PF00884">
    <property type="entry name" value="Sulfatase"/>
    <property type="match status" value="1"/>
</dbReference>
<name>A0A381UH05_9ZZZZ</name>
<dbReference type="SUPFAM" id="SSF49785">
    <property type="entry name" value="Galactose-binding domain-like"/>
    <property type="match status" value="1"/>
</dbReference>
<dbReference type="EMBL" id="UINC01006185">
    <property type="protein sequence ID" value="SVA26003.1"/>
    <property type="molecule type" value="Genomic_DNA"/>
</dbReference>
<evidence type="ECO:0000313" key="10">
    <source>
        <dbReference type="EMBL" id="SVA26003.1"/>
    </source>
</evidence>
<organism evidence="10">
    <name type="scientific">marine metagenome</name>
    <dbReference type="NCBI Taxonomy" id="408172"/>
    <lineage>
        <taxon>unclassified sequences</taxon>
        <taxon>metagenomes</taxon>
        <taxon>ecological metagenomes</taxon>
    </lineage>
</organism>
<keyword evidence="4" id="KW-0732">Signal</keyword>